<evidence type="ECO:0008006" key="5">
    <source>
        <dbReference type="Google" id="ProtNLM"/>
    </source>
</evidence>
<proteinExistence type="predicted"/>
<name>A0A8B9DHU4_ANSCY</name>
<dbReference type="Ensembl" id="ENSACDT00005007751.1">
    <property type="protein sequence ID" value="ENSACDP00005006438.1"/>
    <property type="gene ID" value="ENSACDG00005004720.1"/>
</dbReference>
<reference evidence="3" key="2">
    <citation type="submission" date="2025-09" db="UniProtKB">
        <authorList>
            <consortium name="Ensembl"/>
        </authorList>
    </citation>
    <scope>IDENTIFICATION</scope>
</reference>
<reference evidence="3" key="1">
    <citation type="submission" date="2025-08" db="UniProtKB">
        <authorList>
            <consortium name="Ensembl"/>
        </authorList>
    </citation>
    <scope>IDENTIFICATION</scope>
</reference>
<protein>
    <recommendedName>
        <fullName evidence="5">Secreted protein</fullName>
    </recommendedName>
</protein>
<evidence type="ECO:0000256" key="1">
    <source>
        <dbReference type="SAM" id="MobiDB-lite"/>
    </source>
</evidence>
<keyword evidence="4" id="KW-1185">Reference proteome</keyword>
<evidence type="ECO:0000313" key="3">
    <source>
        <dbReference type="Ensembl" id="ENSACDP00005006438.1"/>
    </source>
</evidence>
<sequence length="103" mass="12593">MRQRDRVALFSFSFFFFFFFFKVTSAIDLDQKDTIFILARFYLFNELKTLHDERETSQSSFIFIHQMRTGEKDEKREEEGIKKKKKKRRGEKKENCLTMKITL</sequence>
<feature type="chain" id="PRO_5034743578" description="Secreted protein" evidence="2">
    <location>
        <begin position="27"/>
        <end position="103"/>
    </location>
</feature>
<feature type="compositionally biased region" description="Basic and acidic residues" evidence="1">
    <location>
        <begin position="71"/>
        <end position="81"/>
    </location>
</feature>
<evidence type="ECO:0000313" key="4">
    <source>
        <dbReference type="Proteomes" id="UP000694521"/>
    </source>
</evidence>
<keyword evidence="2" id="KW-0732">Signal</keyword>
<dbReference type="Proteomes" id="UP000694521">
    <property type="component" value="Unplaced"/>
</dbReference>
<evidence type="ECO:0000256" key="2">
    <source>
        <dbReference type="SAM" id="SignalP"/>
    </source>
</evidence>
<feature type="signal peptide" evidence="2">
    <location>
        <begin position="1"/>
        <end position="26"/>
    </location>
</feature>
<organism evidence="3 4">
    <name type="scientific">Anser cygnoides</name>
    <name type="common">Swan goose</name>
    <dbReference type="NCBI Taxonomy" id="8845"/>
    <lineage>
        <taxon>Eukaryota</taxon>
        <taxon>Metazoa</taxon>
        <taxon>Chordata</taxon>
        <taxon>Craniata</taxon>
        <taxon>Vertebrata</taxon>
        <taxon>Euteleostomi</taxon>
        <taxon>Archelosauria</taxon>
        <taxon>Archosauria</taxon>
        <taxon>Dinosauria</taxon>
        <taxon>Saurischia</taxon>
        <taxon>Theropoda</taxon>
        <taxon>Coelurosauria</taxon>
        <taxon>Aves</taxon>
        <taxon>Neognathae</taxon>
        <taxon>Galloanserae</taxon>
        <taxon>Anseriformes</taxon>
        <taxon>Anatidae</taxon>
        <taxon>Anserinae</taxon>
        <taxon>Anser</taxon>
    </lineage>
</organism>
<accession>A0A8B9DHU4</accession>
<dbReference type="AlphaFoldDB" id="A0A8B9DHU4"/>
<feature type="region of interest" description="Disordered" evidence="1">
    <location>
        <begin position="71"/>
        <end position="94"/>
    </location>
</feature>